<comment type="caution">
    <text evidence="1">The sequence shown here is derived from an EMBL/GenBank/DDBJ whole genome shotgun (WGS) entry which is preliminary data.</text>
</comment>
<dbReference type="SUPFAM" id="SSF109998">
    <property type="entry name" value="Triger factor/SurA peptide-binding domain-like"/>
    <property type="match status" value="1"/>
</dbReference>
<organism evidence="1 2">
    <name type="scientific">Anaeromyxobacter diazotrophicus</name>
    <dbReference type="NCBI Taxonomy" id="2590199"/>
    <lineage>
        <taxon>Bacteria</taxon>
        <taxon>Pseudomonadati</taxon>
        <taxon>Myxococcota</taxon>
        <taxon>Myxococcia</taxon>
        <taxon>Myxococcales</taxon>
        <taxon>Cystobacterineae</taxon>
        <taxon>Anaeromyxobacteraceae</taxon>
        <taxon>Anaeromyxobacter</taxon>
    </lineage>
</organism>
<evidence type="ECO:0000313" key="1">
    <source>
        <dbReference type="EMBL" id="GEJ58065.1"/>
    </source>
</evidence>
<name>A0A7I9VNS2_9BACT</name>
<dbReference type="Gene3D" id="1.10.4030.10">
    <property type="entry name" value="Porin chaperone SurA, peptide-binding domain"/>
    <property type="match status" value="1"/>
</dbReference>
<evidence type="ECO:0000313" key="2">
    <source>
        <dbReference type="Proteomes" id="UP000503640"/>
    </source>
</evidence>
<protein>
    <submittedName>
        <fullName evidence="1">Uncharacterized protein</fullName>
    </submittedName>
</protein>
<proteinExistence type="predicted"/>
<sequence length="268" mass="28128">MPPGPGGSPLRRSPAAGGRAALARAGAPDYNVGMLRALAAAVALAAGTAPPAPPAGQEVERVVAVVRGRAAGAPHVVTLTRLEGETRVALVARGALLAAEGPLDVAALRAGLQALVDELLLGDEAARLQVLEVDAAEQQAELARFAARFASPAAYREFLRRCDLVEEEVGAALARSLRARRYLESRVARAGQLSDAELTAWLDQHATALGTRDREVARAQATRERMAEEARALVREVRARGEVRLLGELPGSVLAPAPTPLPARQARR</sequence>
<gene>
    <name evidence="1" type="ORF">AMYX_28060</name>
</gene>
<dbReference type="Proteomes" id="UP000503640">
    <property type="component" value="Unassembled WGS sequence"/>
</dbReference>
<reference evidence="2" key="1">
    <citation type="journal article" date="2020" name="Appl. Environ. Microbiol.">
        <title>Diazotrophic Anaeromyxobacter Isolates from Soils.</title>
        <authorList>
            <person name="Masuda Y."/>
            <person name="Yamanaka H."/>
            <person name="Xu Z.X."/>
            <person name="Shiratori Y."/>
            <person name="Aono T."/>
            <person name="Amachi S."/>
            <person name="Senoo K."/>
            <person name="Itoh H."/>
        </authorList>
    </citation>
    <scope>NUCLEOTIDE SEQUENCE [LARGE SCALE GENOMIC DNA]</scope>
    <source>
        <strain evidence="2">R267</strain>
    </source>
</reference>
<dbReference type="InterPro" id="IPR027304">
    <property type="entry name" value="Trigger_fact/SurA_dom_sf"/>
</dbReference>
<dbReference type="EMBL" id="BJTG01000006">
    <property type="protein sequence ID" value="GEJ58065.1"/>
    <property type="molecule type" value="Genomic_DNA"/>
</dbReference>
<keyword evidence="2" id="KW-1185">Reference proteome</keyword>
<accession>A0A7I9VNS2</accession>
<dbReference type="AlphaFoldDB" id="A0A7I9VNS2"/>